<organism evidence="1 2">
    <name type="scientific">Pedobacter hartonius</name>
    <dbReference type="NCBI Taxonomy" id="425514"/>
    <lineage>
        <taxon>Bacteria</taxon>
        <taxon>Pseudomonadati</taxon>
        <taxon>Bacteroidota</taxon>
        <taxon>Sphingobacteriia</taxon>
        <taxon>Sphingobacteriales</taxon>
        <taxon>Sphingobacteriaceae</taxon>
        <taxon>Pedobacter</taxon>
    </lineage>
</organism>
<dbReference type="Proteomes" id="UP000198850">
    <property type="component" value="Unassembled WGS sequence"/>
</dbReference>
<dbReference type="RefSeq" id="WP_090559946.1">
    <property type="nucleotide sequence ID" value="NZ_FNRA01000017.1"/>
</dbReference>
<name>A0A1H4HFL9_9SPHI</name>
<dbReference type="AlphaFoldDB" id="A0A1H4HFL9"/>
<sequence length="92" mass="10591">MEIGYIAKRTLVPTLMEWVSKSRIQSHLPEHCIFIMWLNDSIQFNLSKLSIDPTGGKIFIFFNRKRNMVKLLHTTKSGEEPICAGMTGFTNM</sequence>
<dbReference type="STRING" id="425514.SAMN05443550_11711"/>
<reference evidence="1 2" key="1">
    <citation type="submission" date="2016-10" db="EMBL/GenBank/DDBJ databases">
        <authorList>
            <person name="de Groot N.N."/>
        </authorList>
    </citation>
    <scope>NUCLEOTIDE SEQUENCE [LARGE SCALE GENOMIC DNA]</scope>
    <source>
        <strain evidence="1 2">DSM 19033</strain>
    </source>
</reference>
<protein>
    <submittedName>
        <fullName evidence="1">Uncharacterized protein</fullName>
    </submittedName>
</protein>
<dbReference type="EMBL" id="FNRA01000017">
    <property type="protein sequence ID" value="SEB20604.1"/>
    <property type="molecule type" value="Genomic_DNA"/>
</dbReference>
<evidence type="ECO:0000313" key="1">
    <source>
        <dbReference type="EMBL" id="SEB20604.1"/>
    </source>
</evidence>
<evidence type="ECO:0000313" key="2">
    <source>
        <dbReference type="Proteomes" id="UP000198850"/>
    </source>
</evidence>
<accession>A0A1H4HFL9</accession>
<keyword evidence="2" id="KW-1185">Reference proteome</keyword>
<gene>
    <name evidence="1" type="ORF">SAMN05443550_11711</name>
</gene>
<dbReference type="OrthoDB" id="4956084at2"/>
<proteinExistence type="predicted"/>